<dbReference type="Proteomes" id="UP001140206">
    <property type="component" value="Chromosome 4"/>
</dbReference>
<organism evidence="6 7">
    <name type="scientific">Rhynchospora pubera</name>
    <dbReference type="NCBI Taxonomy" id="906938"/>
    <lineage>
        <taxon>Eukaryota</taxon>
        <taxon>Viridiplantae</taxon>
        <taxon>Streptophyta</taxon>
        <taxon>Embryophyta</taxon>
        <taxon>Tracheophyta</taxon>
        <taxon>Spermatophyta</taxon>
        <taxon>Magnoliopsida</taxon>
        <taxon>Liliopsida</taxon>
        <taxon>Poales</taxon>
        <taxon>Cyperaceae</taxon>
        <taxon>Cyperoideae</taxon>
        <taxon>Rhynchosporeae</taxon>
        <taxon>Rhynchospora</taxon>
    </lineage>
</organism>
<comment type="subcellular location">
    <subcellularLocation>
        <location evidence="1">Cytoplasm</location>
    </subcellularLocation>
</comment>
<evidence type="ECO:0000313" key="6">
    <source>
        <dbReference type="EMBL" id="KAJ4768182.1"/>
    </source>
</evidence>
<dbReference type="InterPro" id="IPR002109">
    <property type="entry name" value="Glutaredoxin"/>
</dbReference>
<dbReference type="CDD" id="cd03419">
    <property type="entry name" value="GRX_GRXh_1_2_like"/>
    <property type="match status" value="1"/>
</dbReference>
<evidence type="ECO:0000313" key="7">
    <source>
        <dbReference type="Proteomes" id="UP001140206"/>
    </source>
</evidence>
<sequence>MDQVMSLASKRAVVIFSASTTCCMCHTVKTLFAQMGVNAAVYELDKEPWGGEMASALMQILGRRSPTPAVFIAGRAIGTTETVMTLHLTGKLVPLLRDAGALWL</sequence>
<dbReference type="GO" id="GO:0005737">
    <property type="term" value="C:cytoplasm"/>
    <property type="evidence" value="ECO:0007669"/>
    <property type="project" value="UniProtKB-SubCell"/>
</dbReference>
<dbReference type="PROSITE" id="PS51354">
    <property type="entry name" value="GLUTAREDOXIN_2"/>
    <property type="match status" value="1"/>
</dbReference>
<evidence type="ECO:0000256" key="2">
    <source>
        <dbReference type="ARBA" id="ARBA00007568"/>
    </source>
</evidence>
<evidence type="ECO:0000259" key="5">
    <source>
        <dbReference type="Pfam" id="PF00462"/>
    </source>
</evidence>
<dbReference type="InterPro" id="IPR011905">
    <property type="entry name" value="GlrX-like_pln_2"/>
</dbReference>
<dbReference type="Pfam" id="PF00462">
    <property type="entry name" value="Glutaredoxin"/>
    <property type="match status" value="1"/>
</dbReference>
<keyword evidence="4" id="KW-0676">Redox-active center</keyword>
<dbReference type="NCBIfam" id="TIGR02189">
    <property type="entry name" value="GlrX-like_plant"/>
    <property type="match status" value="1"/>
</dbReference>
<reference evidence="6" key="1">
    <citation type="submission" date="2022-08" db="EMBL/GenBank/DDBJ databases">
        <authorList>
            <person name="Marques A."/>
        </authorList>
    </citation>
    <scope>NUCLEOTIDE SEQUENCE</scope>
    <source>
        <strain evidence="6">RhyPub2mFocal</strain>
        <tissue evidence="6">Leaves</tissue>
    </source>
</reference>
<accession>A0AAV8DPM2</accession>
<keyword evidence="3" id="KW-0963">Cytoplasm</keyword>
<comment type="similarity">
    <text evidence="2">Belongs to the glutaredoxin family. CC-type subfamily.</text>
</comment>
<gene>
    <name evidence="6" type="ORF">LUZ62_078557</name>
</gene>
<name>A0AAV8DPM2_9POAL</name>
<dbReference type="Gene3D" id="3.40.30.10">
    <property type="entry name" value="Glutaredoxin"/>
    <property type="match status" value="1"/>
</dbReference>
<keyword evidence="7" id="KW-1185">Reference proteome</keyword>
<protein>
    <submittedName>
        <fullName evidence="6">Glutaredoxin family protein</fullName>
    </submittedName>
</protein>
<feature type="domain" description="Glutaredoxin" evidence="5">
    <location>
        <begin position="13"/>
        <end position="76"/>
    </location>
</feature>
<evidence type="ECO:0000256" key="4">
    <source>
        <dbReference type="ARBA" id="ARBA00023284"/>
    </source>
</evidence>
<evidence type="ECO:0000256" key="3">
    <source>
        <dbReference type="ARBA" id="ARBA00022490"/>
    </source>
</evidence>
<dbReference type="SUPFAM" id="SSF52833">
    <property type="entry name" value="Thioredoxin-like"/>
    <property type="match status" value="1"/>
</dbReference>
<dbReference type="EMBL" id="JAMFTS010000004">
    <property type="protein sequence ID" value="KAJ4768182.1"/>
    <property type="molecule type" value="Genomic_DNA"/>
</dbReference>
<dbReference type="PANTHER" id="PTHR10168">
    <property type="entry name" value="GLUTAREDOXIN"/>
    <property type="match status" value="1"/>
</dbReference>
<dbReference type="AlphaFoldDB" id="A0AAV8DPM2"/>
<comment type="caution">
    <text evidence="6">The sequence shown here is derived from an EMBL/GenBank/DDBJ whole genome shotgun (WGS) entry which is preliminary data.</text>
</comment>
<dbReference type="InterPro" id="IPR036249">
    <property type="entry name" value="Thioredoxin-like_sf"/>
</dbReference>
<proteinExistence type="inferred from homology"/>
<evidence type="ECO:0000256" key="1">
    <source>
        <dbReference type="ARBA" id="ARBA00004496"/>
    </source>
</evidence>